<name>A0A3S4W871_9ACTN</name>
<evidence type="ECO:0000256" key="4">
    <source>
        <dbReference type="SAM" id="MobiDB-lite"/>
    </source>
</evidence>
<dbReference type="InterPro" id="IPR036388">
    <property type="entry name" value="WH-like_DNA-bd_sf"/>
</dbReference>
<dbReference type="SUPFAM" id="SSF46785">
    <property type="entry name" value="Winged helix' DNA-binding domain"/>
    <property type="match status" value="1"/>
</dbReference>
<dbReference type="SUPFAM" id="SSF48008">
    <property type="entry name" value="GntR ligand-binding domain-like"/>
    <property type="match status" value="1"/>
</dbReference>
<keyword evidence="3" id="KW-0804">Transcription</keyword>
<keyword evidence="7" id="KW-1185">Reference proteome</keyword>
<dbReference type="PRINTS" id="PR00035">
    <property type="entry name" value="HTHGNTR"/>
</dbReference>
<dbReference type="SMART" id="SM00895">
    <property type="entry name" value="FCD"/>
    <property type="match status" value="1"/>
</dbReference>
<dbReference type="PANTHER" id="PTHR43537">
    <property type="entry name" value="TRANSCRIPTIONAL REGULATOR, GNTR FAMILY"/>
    <property type="match status" value="1"/>
</dbReference>
<dbReference type="Proteomes" id="UP000277858">
    <property type="component" value="Chromosome"/>
</dbReference>
<keyword evidence="1" id="KW-0805">Transcription regulation</keyword>
<dbReference type="InterPro" id="IPR011711">
    <property type="entry name" value="GntR_C"/>
</dbReference>
<evidence type="ECO:0000256" key="1">
    <source>
        <dbReference type="ARBA" id="ARBA00023015"/>
    </source>
</evidence>
<evidence type="ECO:0000313" key="6">
    <source>
        <dbReference type="EMBL" id="VEI03068.1"/>
    </source>
</evidence>
<protein>
    <submittedName>
        <fullName evidence="6">Pyruvate dehydrogenase complex repressor</fullName>
    </submittedName>
</protein>
<dbReference type="InterPro" id="IPR036390">
    <property type="entry name" value="WH_DNA-bd_sf"/>
</dbReference>
<dbReference type="Gene3D" id="1.20.120.530">
    <property type="entry name" value="GntR ligand-binding domain-like"/>
    <property type="match status" value="1"/>
</dbReference>
<dbReference type="Gene3D" id="1.10.10.10">
    <property type="entry name" value="Winged helix-like DNA-binding domain superfamily/Winged helix DNA-binding domain"/>
    <property type="match status" value="1"/>
</dbReference>
<dbReference type="InterPro" id="IPR008920">
    <property type="entry name" value="TF_FadR/GntR_C"/>
</dbReference>
<dbReference type="CDD" id="cd07377">
    <property type="entry name" value="WHTH_GntR"/>
    <property type="match status" value="1"/>
</dbReference>
<feature type="domain" description="HTH gntR-type" evidence="5">
    <location>
        <begin position="73"/>
        <end position="143"/>
    </location>
</feature>
<gene>
    <name evidence="6" type="primary">pdhR</name>
    <name evidence="6" type="ORF">NCTC13652_01266</name>
</gene>
<keyword evidence="2" id="KW-0238">DNA-binding</keyword>
<dbReference type="SMART" id="SM00345">
    <property type="entry name" value="HTH_GNTR"/>
    <property type="match status" value="1"/>
</dbReference>
<evidence type="ECO:0000313" key="7">
    <source>
        <dbReference type="Proteomes" id="UP000277858"/>
    </source>
</evidence>
<keyword evidence="6" id="KW-0670">Pyruvate</keyword>
<feature type="region of interest" description="Disordered" evidence="4">
    <location>
        <begin position="1"/>
        <end position="76"/>
    </location>
</feature>
<dbReference type="Pfam" id="PF07729">
    <property type="entry name" value="FCD"/>
    <property type="match status" value="1"/>
</dbReference>
<reference evidence="6 7" key="1">
    <citation type="submission" date="2018-12" db="EMBL/GenBank/DDBJ databases">
        <authorList>
            <consortium name="Pathogen Informatics"/>
        </authorList>
    </citation>
    <scope>NUCLEOTIDE SEQUENCE [LARGE SCALE GENOMIC DNA]</scope>
    <source>
        <strain evidence="6 7">NCTC13652</strain>
    </source>
</reference>
<sequence>MTPSPATPGNPDATSDADHAPSPTAGPAPQAGASPSPGTASPANPGTTPANPGTTPAASPATKQPTADNPGPQGGFDVALGYIDSQILAGEYVNGTRLPAERDLAIHLGVSRGAVREAIRVLQAQGILVSGAGRGNGTRVQATSTNAMGRILRLQLALDIVSFADLTETRVALERAACAAAARRREPEPLDRARELQQRMRTALDPNPFNELDTQFHVALAEAGDNRLMSDITVAIRRAVQDPISIAEHALVSWPTVRQTLIDQHDAMLTAICEGDIERAARLTEEHIRHAYRILLD</sequence>
<dbReference type="AlphaFoldDB" id="A0A3S4W871"/>
<dbReference type="EMBL" id="LR134473">
    <property type="protein sequence ID" value="VEI03068.1"/>
    <property type="molecule type" value="Genomic_DNA"/>
</dbReference>
<evidence type="ECO:0000256" key="3">
    <source>
        <dbReference type="ARBA" id="ARBA00023163"/>
    </source>
</evidence>
<dbReference type="GO" id="GO:0003700">
    <property type="term" value="F:DNA-binding transcription factor activity"/>
    <property type="evidence" value="ECO:0007669"/>
    <property type="project" value="InterPro"/>
</dbReference>
<dbReference type="GO" id="GO:0003677">
    <property type="term" value="F:DNA binding"/>
    <property type="evidence" value="ECO:0007669"/>
    <property type="project" value="UniProtKB-KW"/>
</dbReference>
<dbReference type="PROSITE" id="PS50949">
    <property type="entry name" value="HTH_GNTR"/>
    <property type="match status" value="1"/>
</dbReference>
<dbReference type="Pfam" id="PF00392">
    <property type="entry name" value="GntR"/>
    <property type="match status" value="1"/>
</dbReference>
<dbReference type="InterPro" id="IPR000524">
    <property type="entry name" value="Tscrpt_reg_HTH_GntR"/>
</dbReference>
<evidence type="ECO:0000259" key="5">
    <source>
        <dbReference type="PROSITE" id="PS50949"/>
    </source>
</evidence>
<dbReference type="STRING" id="1122997.GCA_000425285_02202"/>
<accession>A0A3S4W871</accession>
<feature type="compositionally biased region" description="Low complexity" evidence="4">
    <location>
        <begin position="20"/>
        <end position="62"/>
    </location>
</feature>
<proteinExistence type="predicted"/>
<organism evidence="6 7">
    <name type="scientific">Acidipropionibacterium jensenii</name>
    <dbReference type="NCBI Taxonomy" id="1749"/>
    <lineage>
        <taxon>Bacteria</taxon>
        <taxon>Bacillati</taxon>
        <taxon>Actinomycetota</taxon>
        <taxon>Actinomycetes</taxon>
        <taxon>Propionibacteriales</taxon>
        <taxon>Propionibacteriaceae</taxon>
        <taxon>Acidipropionibacterium</taxon>
    </lineage>
</organism>
<dbReference type="PANTHER" id="PTHR43537:SF5">
    <property type="entry name" value="UXU OPERON TRANSCRIPTIONAL REGULATOR"/>
    <property type="match status" value="1"/>
</dbReference>
<evidence type="ECO:0000256" key="2">
    <source>
        <dbReference type="ARBA" id="ARBA00023125"/>
    </source>
</evidence>